<feature type="coiled-coil region" evidence="1">
    <location>
        <begin position="822"/>
        <end position="855"/>
    </location>
</feature>
<proteinExistence type="predicted"/>
<dbReference type="PANTHER" id="PTHR47236">
    <property type="entry name" value="GENE, 32742-RELATED-RELATED"/>
    <property type="match status" value="1"/>
</dbReference>
<keyword evidence="4" id="KW-1185">Reference proteome</keyword>
<sequence>VCTIPRDYQGYDKVLGLCICQTDRLENICDSQCRRQQRDTLQITCAEENPQLFITYRNGSKLLCQGLSWSQKGTACPPFRRQQLKYSLDRYSSNIPTVFPIKKYHPWLQNKGSMDADSCSTGGTACSLKKGGGWEPEEQIDLESFNTSVFFELLLRQSRSVTAKLGHFKEEVKTVYRKLTSEISALKNIWIMTLNIPEEMESYESTMTENYLKAKQQAEEEMQHRKQLAAEYEEGVNKQMQLLQHDLKCQEEHYVTFNSTLREAVRLAEMLTDKMACEGNPTTWSQPDCKSLLAQIDAASNRMSSLIITESHRLKAWGVLGEGTGAHLLNKAKTRILTKQELVDPNGSARAPDVVSVDPVTGLLTPNPQCAMLLSSQCSGPVPSNHFLHPGTGKVLHIAGNVGYDPIRSGLVCTVDSASGERQKPEIPIFPYIPYPVCPDTGLPVKTKLPVLCPEKIFGLGGLMADPVTEIEVPVLGVTIHPHTGQKLAVGGTYLNPITGTLTPLEIGGPMAEPEGGKIVPILGVGLDGNTGEVIPLGGLTDPSGNLMLLGDSFIEPLSGKIARVQGAHLQQDMVLPHSGSYQAVLEAEWLLSQSRVVDALKKLKASVLEDTCLAADRLAALKASVEDMKKSFTARFYHAMHCLQSFKKKQGIASNVKSNGGNLGMIKYPGTEMWIPAVFGMKIPDPGGSSLMVPILGIDFDWNSRQPSPLAGTMEDGNGKGLVPIAIGARTISPITGEIGPVIGAQTHPQTHNVIPVVQSFRALPRATDSELIKYRGEVKDIEEMCHFLEGSSLQEAERRASKYFSSQLGTALPLLFKADRDEKEQEIQVLLEIRKALEKLMQFAKKMQEEEKRIHVQMAQREEQRGCTSSMETVTNVMLRQVILALASEFQECMLKQQANVETAYTKLEFLRDLSGIQTQQAKMLFCGSQHCFENYETARYYGSSGISHSTCKAIHHSVIPLLKSMVQMLEEDSRSYTSSETPGKRGVKGTASSSQSKQDAFSSQEGELIAVDSAALSTREFVIYQYGISFLQFLKLHID</sequence>
<reference evidence="3 4" key="1">
    <citation type="submission" date="2018-01" db="EMBL/GenBank/DDBJ databases">
        <title>Comparison of the Chinese Bamboo Partridge and Red Junglefowl genome sequences highlights the importance of demography in genome evolution.</title>
        <authorList>
            <person name="Tiley G.P."/>
            <person name="Kimball R.T."/>
            <person name="Braun E.L."/>
            <person name="Burleigh J.G."/>
        </authorList>
    </citation>
    <scope>NUCLEOTIDE SEQUENCE [LARGE SCALE GENOMIC DNA]</scope>
    <source>
        <strain evidence="3">RTK389</strain>
        <tissue evidence="3">Blood</tissue>
    </source>
</reference>
<feature type="non-terminal residue" evidence="3">
    <location>
        <position position="1042"/>
    </location>
</feature>
<feature type="non-terminal residue" evidence="3">
    <location>
        <position position="1"/>
    </location>
</feature>
<accession>A0A2P4T2M6</accession>
<dbReference type="PANTHER" id="PTHR47236:SF5">
    <property type="entry name" value="GENE, 32742-RELATED"/>
    <property type="match status" value="1"/>
</dbReference>
<organism evidence="3 4">
    <name type="scientific">Bambusicola thoracicus</name>
    <name type="common">Chinese bamboo-partridge</name>
    <name type="synonym">Perdix thoracica</name>
    <dbReference type="NCBI Taxonomy" id="9083"/>
    <lineage>
        <taxon>Eukaryota</taxon>
        <taxon>Metazoa</taxon>
        <taxon>Chordata</taxon>
        <taxon>Craniata</taxon>
        <taxon>Vertebrata</taxon>
        <taxon>Euteleostomi</taxon>
        <taxon>Archelosauria</taxon>
        <taxon>Archosauria</taxon>
        <taxon>Dinosauria</taxon>
        <taxon>Saurischia</taxon>
        <taxon>Theropoda</taxon>
        <taxon>Coelurosauria</taxon>
        <taxon>Aves</taxon>
        <taxon>Neognathae</taxon>
        <taxon>Galloanserae</taxon>
        <taxon>Galliformes</taxon>
        <taxon>Phasianidae</taxon>
        <taxon>Perdicinae</taxon>
        <taxon>Bambusicola</taxon>
    </lineage>
</organism>
<keyword evidence="1" id="KW-0175">Coiled coil</keyword>
<evidence type="ECO:0000256" key="1">
    <source>
        <dbReference type="SAM" id="Coils"/>
    </source>
</evidence>
<evidence type="ECO:0000256" key="2">
    <source>
        <dbReference type="SAM" id="MobiDB-lite"/>
    </source>
</evidence>
<dbReference type="EMBL" id="PPHD01011153">
    <property type="protein sequence ID" value="POI30617.1"/>
    <property type="molecule type" value="Genomic_DNA"/>
</dbReference>
<dbReference type="OrthoDB" id="439917at2759"/>
<name>A0A2P4T2M6_BAMTH</name>
<comment type="caution">
    <text evidence="3">The sequence shown here is derived from an EMBL/GenBank/DDBJ whole genome shotgun (WGS) entry which is preliminary data.</text>
</comment>
<feature type="region of interest" description="Disordered" evidence="2">
    <location>
        <begin position="976"/>
        <end position="1001"/>
    </location>
</feature>
<protein>
    <submittedName>
        <fullName evidence="3">Uncharacterized protein</fullName>
    </submittedName>
</protein>
<gene>
    <name evidence="3" type="ORF">CIB84_005633</name>
</gene>
<evidence type="ECO:0000313" key="4">
    <source>
        <dbReference type="Proteomes" id="UP000237246"/>
    </source>
</evidence>
<dbReference type="Proteomes" id="UP000237246">
    <property type="component" value="Unassembled WGS sequence"/>
</dbReference>
<dbReference type="AlphaFoldDB" id="A0A2P4T2M6"/>
<evidence type="ECO:0000313" key="3">
    <source>
        <dbReference type="EMBL" id="POI30617.1"/>
    </source>
</evidence>